<feature type="region of interest" description="Disordered" evidence="1">
    <location>
        <begin position="18"/>
        <end position="355"/>
    </location>
</feature>
<feature type="compositionally biased region" description="Low complexity" evidence="1">
    <location>
        <begin position="337"/>
        <end position="355"/>
    </location>
</feature>
<evidence type="ECO:0000256" key="1">
    <source>
        <dbReference type="SAM" id="MobiDB-lite"/>
    </source>
</evidence>
<name>A0A4Y7QBN9_9AGAM</name>
<accession>A0A4Y7QBN9</accession>
<reference evidence="2 3" key="1">
    <citation type="submission" date="2018-06" db="EMBL/GenBank/DDBJ databases">
        <title>A transcriptomic atlas of mushroom development highlights an independent origin of complex multicellularity.</title>
        <authorList>
            <consortium name="DOE Joint Genome Institute"/>
            <person name="Krizsan K."/>
            <person name="Almasi E."/>
            <person name="Merenyi Z."/>
            <person name="Sahu N."/>
            <person name="Viragh M."/>
            <person name="Koszo T."/>
            <person name="Mondo S."/>
            <person name="Kiss B."/>
            <person name="Balint B."/>
            <person name="Kues U."/>
            <person name="Barry K."/>
            <person name="Hegedus J.C."/>
            <person name="Henrissat B."/>
            <person name="Johnson J."/>
            <person name="Lipzen A."/>
            <person name="Ohm R."/>
            <person name="Nagy I."/>
            <person name="Pangilinan J."/>
            <person name="Yan J."/>
            <person name="Xiong Y."/>
            <person name="Grigoriev I.V."/>
            <person name="Hibbett D.S."/>
            <person name="Nagy L.G."/>
        </authorList>
    </citation>
    <scope>NUCLEOTIDE SEQUENCE [LARGE SCALE GENOMIC DNA]</scope>
    <source>
        <strain evidence="2 3">SZMC22713</strain>
    </source>
</reference>
<feature type="compositionally biased region" description="Basic and acidic residues" evidence="1">
    <location>
        <begin position="278"/>
        <end position="287"/>
    </location>
</feature>
<dbReference type="EMBL" id="ML170165">
    <property type="protein sequence ID" value="TDL25004.1"/>
    <property type="molecule type" value="Genomic_DNA"/>
</dbReference>
<dbReference type="OrthoDB" id="10045710at2759"/>
<proteinExistence type="predicted"/>
<organism evidence="2 3">
    <name type="scientific">Rickenella mellea</name>
    <dbReference type="NCBI Taxonomy" id="50990"/>
    <lineage>
        <taxon>Eukaryota</taxon>
        <taxon>Fungi</taxon>
        <taxon>Dikarya</taxon>
        <taxon>Basidiomycota</taxon>
        <taxon>Agaricomycotina</taxon>
        <taxon>Agaricomycetes</taxon>
        <taxon>Hymenochaetales</taxon>
        <taxon>Rickenellaceae</taxon>
        <taxon>Rickenella</taxon>
    </lineage>
</organism>
<feature type="compositionally biased region" description="Low complexity" evidence="1">
    <location>
        <begin position="311"/>
        <end position="321"/>
    </location>
</feature>
<feature type="compositionally biased region" description="Low complexity" evidence="1">
    <location>
        <begin position="188"/>
        <end position="200"/>
    </location>
</feature>
<feature type="region of interest" description="Disordered" evidence="1">
    <location>
        <begin position="416"/>
        <end position="435"/>
    </location>
</feature>
<feature type="compositionally biased region" description="Basic and acidic residues" evidence="1">
    <location>
        <begin position="87"/>
        <end position="96"/>
    </location>
</feature>
<gene>
    <name evidence="2" type="ORF">BD410DRAFT_72211</name>
</gene>
<feature type="compositionally biased region" description="Polar residues" evidence="1">
    <location>
        <begin position="416"/>
        <end position="428"/>
    </location>
</feature>
<evidence type="ECO:0008006" key="4">
    <source>
        <dbReference type="Google" id="ProtNLM"/>
    </source>
</evidence>
<dbReference type="Gene3D" id="1.10.238.10">
    <property type="entry name" value="EF-hand"/>
    <property type="match status" value="1"/>
</dbReference>
<feature type="compositionally biased region" description="Pro residues" evidence="1">
    <location>
        <begin position="291"/>
        <end position="310"/>
    </location>
</feature>
<feature type="compositionally biased region" description="Polar residues" evidence="1">
    <location>
        <begin position="31"/>
        <end position="41"/>
    </location>
</feature>
<sequence>MAPTSAIQSRIQQFESLDGRHLARKSPVQYPPSSRVASTSLLDDPLSPTASSSSMMQPAIPYVVRKPRSKSASPSPPNLGLKTSLIDLKDCDDHQPHPGSQRAHSSPATNGLNGNKTKAAAAPPLPPRSLSNSSKSPSSSSPKAPLTPPLKPSSSRNATLTVEHTYPPLASTKPTDRGRQSLGHMHASSTSSFQSVSLSSDGGTDGEIPRSVSQLVATYSRDLEKTREENRTDQDKDSDSVDGSFSFENLSSAGLPSPSASSTHEWEKDIPYATYKPEPPKLPERSKPSLAPSPPPSIFSKGPPPPPPSSAHPSAPSSRRIAPPPPPPHRKPHLASHRSSVASTASASTSDRSSIFSTGTVTTAHTSISSYTHARLARATPVPPVAQKRYDGLFSANLKAQHLAIKNSQLLSPFISNGQKEGSKSPTSPRKGWRGLSVDLITNPEQNLPVDKGKVNSLDTGDDDKSLDGKLNGRVVKAIWSKSKLDKGKLREIWNECALPGEDSLDRPAFIRGMWRIDEELRRAQSSRELLSRGRMRPTVSTGRRANATPLLR</sequence>
<dbReference type="STRING" id="50990.A0A4Y7QBN9"/>
<protein>
    <recommendedName>
        <fullName evidence="4">EH domain-containing protein</fullName>
    </recommendedName>
</protein>
<dbReference type="SUPFAM" id="SSF47473">
    <property type="entry name" value="EF-hand"/>
    <property type="match status" value="1"/>
</dbReference>
<dbReference type="VEuPathDB" id="FungiDB:BD410DRAFT_72211"/>
<feature type="compositionally biased region" description="Low complexity" evidence="1">
    <location>
        <begin position="250"/>
        <end position="262"/>
    </location>
</feature>
<evidence type="ECO:0000313" key="3">
    <source>
        <dbReference type="Proteomes" id="UP000294933"/>
    </source>
</evidence>
<feature type="compositionally biased region" description="Polar residues" evidence="1">
    <location>
        <begin position="102"/>
        <end position="114"/>
    </location>
</feature>
<feature type="compositionally biased region" description="Low complexity" evidence="1">
    <location>
        <begin position="115"/>
        <end position="144"/>
    </location>
</feature>
<feature type="compositionally biased region" description="Basic and acidic residues" evidence="1">
    <location>
        <begin position="221"/>
        <end position="239"/>
    </location>
</feature>
<dbReference type="Proteomes" id="UP000294933">
    <property type="component" value="Unassembled WGS sequence"/>
</dbReference>
<dbReference type="InterPro" id="IPR011992">
    <property type="entry name" value="EF-hand-dom_pair"/>
</dbReference>
<evidence type="ECO:0000313" key="2">
    <source>
        <dbReference type="EMBL" id="TDL25004.1"/>
    </source>
</evidence>
<dbReference type="AlphaFoldDB" id="A0A4Y7QBN9"/>
<keyword evidence="3" id="KW-1185">Reference proteome</keyword>
<feature type="region of interest" description="Disordered" evidence="1">
    <location>
        <begin position="527"/>
        <end position="553"/>
    </location>
</feature>